<evidence type="ECO:0000259" key="2">
    <source>
        <dbReference type="Pfam" id="PF13590"/>
    </source>
</evidence>
<evidence type="ECO:0000256" key="1">
    <source>
        <dbReference type="SAM" id="SignalP"/>
    </source>
</evidence>
<dbReference type="Gene3D" id="3.30.160.670">
    <property type="match status" value="1"/>
</dbReference>
<keyword evidence="4" id="KW-1185">Reference proteome</keyword>
<dbReference type="EMBL" id="CP080544">
    <property type="protein sequence ID" value="QYR52800.1"/>
    <property type="molecule type" value="Genomic_DNA"/>
</dbReference>
<protein>
    <submittedName>
        <fullName evidence="3">DUF4136 domain-containing protein</fullName>
    </submittedName>
</protein>
<evidence type="ECO:0000313" key="3">
    <source>
        <dbReference type="EMBL" id="QYR52800.1"/>
    </source>
</evidence>
<dbReference type="Proteomes" id="UP000824755">
    <property type="component" value="Chromosome"/>
</dbReference>
<feature type="signal peptide" evidence="1">
    <location>
        <begin position="1"/>
        <end position="22"/>
    </location>
</feature>
<feature type="domain" description="DUF4136" evidence="2">
    <location>
        <begin position="30"/>
        <end position="188"/>
    </location>
</feature>
<organism evidence="3 4">
    <name type="scientific">Lysobacter soyae</name>
    <dbReference type="NCBI Taxonomy" id="2764185"/>
    <lineage>
        <taxon>Bacteria</taxon>
        <taxon>Pseudomonadati</taxon>
        <taxon>Pseudomonadota</taxon>
        <taxon>Gammaproteobacteria</taxon>
        <taxon>Lysobacterales</taxon>
        <taxon>Lysobacteraceae</taxon>
        <taxon>Lysobacter</taxon>
    </lineage>
</organism>
<accession>A0ABX8WMF1</accession>
<sequence>MKCQQLRLRAILFALFAAAVLAACSSGPRVRTDTDPEANFGRYKTWGFYSPLSMEKAGYSNWVSERIKTNIRREMTARGYAYSEKPDLWVNFRERSDVRTAVYPVTQSDVRYFYNPRARAYIAVPVYYDDYAVHQYVEGTLSVDIVDAAANRMVWTADAVGRSMQKLPQKRAPEIDTALTAIFMHYPYTAGNAQPIAKDK</sequence>
<dbReference type="InterPro" id="IPR025411">
    <property type="entry name" value="DUF4136"/>
</dbReference>
<feature type="chain" id="PRO_5045384370" evidence="1">
    <location>
        <begin position="23"/>
        <end position="200"/>
    </location>
</feature>
<gene>
    <name evidence="3" type="ORF">H8L67_09540</name>
</gene>
<dbReference type="Pfam" id="PF13590">
    <property type="entry name" value="DUF4136"/>
    <property type="match status" value="1"/>
</dbReference>
<reference evidence="3 4" key="1">
    <citation type="submission" date="2021-08" db="EMBL/GenBank/DDBJ databases">
        <title>Lysobacter sp. strain CJ11 Genome sequencing and assembly.</title>
        <authorList>
            <person name="Kim I."/>
        </authorList>
    </citation>
    <scope>NUCLEOTIDE SEQUENCE [LARGE SCALE GENOMIC DNA]</scope>
    <source>
        <strain evidence="3 4">CJ11</strain>
    </source>
</reference>
<dbReference type="RefSeq" id="WP_220379608.1">
    <property type="nucleotide sequence ID" value="NZ_CP080544.1"/>
</dbReference>
<evidence type="ECO:0000313" key="4">
    <source>
        <dbReference type="Proteomes" id="UP000824755"/>
    </source>
</evidence>
<proteinExistence type="predicted"/>
<keyword evidence="1" id="KW-0732">Signal</keyword>
<name>A0ABX8WMF1_9GAMM</name>
<dbReference type="PROSITE" id="PS51257">
    <property type="entry name" value="PROKAR_LIPOPROTEIN"/>
    <property type="match status" value="1"/>
</dbReference>